<gene>
    <name evidence="1" type="ORF">MAQA_04021</name>
</gene>
<keyword evidence="2" id="KW-1185">Reference proteome</keyword>
<dbReference type="EMBL" id="AOCG01000004">
    <property type="protein sequence ID" value="EUJ20565.1"/>
    <property type="molecule type" value="Genomic_DNA"/>
</dbReference>
<protein>
    <submittedName>
        <fullName evidence="1">Uncharacterized protein</fullName>
    </submittedName>
</protein>
<dbReference type="RefSeq" id="WP_036071431.1">
    <property type="nucleotide sequence ID" value="NZ_AOCG01000004.1"/>
</dbReference>
<evidence type="ECO:0000313" key="1">
    <source>
        <dbReference type="EMBL" id="EUJ20565.1"/>
    </source>
</evidence>
<organism evidence="1 2">
    <name type="scientific">Listeria aquatica FSL S10-1188</name>
    <dbReference type="NCBI Taxonomy" id="1265818"/>
    <lineage>
        <taxon>Bacteria</taxon>
        <taxon>Bacillati</taxon>
        <taxon>Bacillota</taxon>
        <taxon>Bacilli</taxon>
        <taxon>Bacillales</taxon>
        <taxon>Listeriaceae</taxon>
        <taxon>Listeria</taxon>
    </lineage>
</organism>
<accession>W7B6E0</accession>
<evidence type="ECO:0000313" key="2">
    <source>
        <dbReference type="Proteomes" id="UP000019246"/>
    </source>
</evidence>
<comment type="caution">
    <text evidence="1">The sequence shown here is derived from an EMBL/GenBank/DDBJ whole genome shotgun (WGS) entry which is preliminary data.</text>
</comment>
<sequence length="60" mass="6633">MEELKDFDLNITQEQNASATNIEPRSTSVVSTVIWSIIGISNATTQFGGDPTWTENSKCR</sequence>
<dbReference type="AlphaFoldDB" id="W7B6E0"/>
<reference evidence="1 2" key="1">
    <citation type="journal article" date="2014" name="Int. J. Syst. Evol. Microbiol.">
        <title>Listeria floridensis sp. nov., Listeria aquatica sp. nov., Listeria cornellensis sp. nov., Listeria riparia sp. nov. and Listeria grandensis sp. nov., from agricultural and natural environments.</title>
        <authorList>
            <person name="den Bakker H.C."/>
            <person name="Warchocki S."/>
            <person name="Wright E.M."/>
            <person name="Allred A.F."/>
            <person name="Ahlstrom C."/>
            <person name="Manuel C.S."/>
            <person name="Stasiewicz M.J."/>
            <person name="Burrell A."/>
            <person name="Roof S."/>
            <person name="Strawn L."/>
            <person name="Fortes E.D."/>
            <person name="Nightingale K.K."/>
            <person name="Kephart D."/>
            <person name="Wiedmann M."/>
        </authorList>
    </citation>
    <scope>NUCLEOTIDE SEQUENCE [LARGE SCALE GENOMIC DNA]</scope>
    <source>
        <strain evidence="1 2">FSL S10-1188</strain>
    </source>
</reference>
<dbReference type="Proteomes" id="UP000019246">
    <property type="component" value="Unassembled WGS sequence"/>
</dbReference>
<proteinExistence type="predicted"/>
<name>W7B6E0_9LIST</name>
<dbReference type="PATRIC" id="fig|1265818.5.peg.804"/>